<organism evidence="1">
    <name type="scientific">viral metagenome</name>
    <dbReference type="NCBI Taxonomy" id="1070528"/>
    <lineage>
        <taxon>unclassified sequences</taxon>
        <taxon>metagenomes</taxon>
        <taxon>organismal metagenomes</taxon>
    </lineage>
</organism>
<protein>
    <recommendedName>
        <fullName evidence="2">LamG-like jellyroll fold domain-containing protein</fullName>
    </recommendedName>
</protein>
<sequence length="311" mass="33070">MATSSAFANFATLVGVYDGTLYNGVVLDTSTNIGNGDLNLSASSNQYLMNSNSYISPTAITGNGMTFTGWFYPNGAQTINAPIFDISSTTTNSAILLTCSGGTLPNITGSYNGVKLTSNITVPINTWHFFSYIIDCIGTNAYQVLYLDGSYVATNMVATYNGGVVYNNNILGYTGNGTTYFNGKINDFRYYNRVLTPPEINVLYKYNYQSTATVITPIAYVSSDVVNLSGSTSIVLDISGTFSYVSIARTATGGSGSAAFNVSCSAMTASSAFTYATWTDTPLTAGYTYTYAITPYILSNLGNTVTVNITI</sequence>
<evidence type="ECO:0000313" key="1">
    <source>
        <dbReference type="EMBL" id="QHT90191.1"/>
    </source>
</evidence>
<dbReference type="EMBL" id="MN740153">
    <property type="protein sequence ID" value="QHT90191.1"/>
    <property type="molecule type" value="Genomic_DNA"/>
</dbReference>
<dbReference type="Pfam" id="PF13385">
    <property type="entry name" value="Laminin_G_3"/>
    <property type="match status" value="1"/>
</dbReference>
<dbReference type="InterPro" id="IPR013320">
    <property type="entry name" value="ConA-like_dom_sf"/>
</dbReference>
<dbReference type="SUPFAM" id="SSF49899">
    <property type="entry name" value="Concanavalin A-like lectins/glucanases"/>
    <property type="match status" value="1"/>
</dbReference>
<name>A0A6C0IAX7_9ZZZZ</name>
<proteinExistence type="predicted"/>
<accession>A0A6C0IAX7</accession>
<reference evidence="1" key="1">
    <citation type="journal article" date="2020" name="Nature">
        <title>Giant virus diversity and host interactions through global metagenomics.</title>
        <authorList>
            <person name="Schulz F."/>
            <person name="Roux S."/>
            <person name="Paez-Espino D."/>
            <person name="Jungbluth S."/>
            <person name="Walsh D.A."/>
            <person name="Denef V.J."/>
            <person name="McMahon K.D."/>
            <person name="Konstantinidis K.T."/>
            <person name="Eloe-Fadrosh E.A."/>
            <person name="Kyrpides N.C."/>
            <person name="Woyke T."/>
        </authorList>
    </citation>
    <scope>NUCLEOTIDE SEQUENCE</scope>
    <source>
        <strain evidence="1">GVMAG-M-3300023184-68</strain>
    </source>
</reference>
<dbReference type="Gene3D" id="2.60.120.200">
    <property type="match status" value="1"/>
</dbReference>
<evidence type="ECO:0008006" key="2">
    <source>
        <dbReference type="Google" id="ProtNLM"/>
    </source>
</evidence>
<dbReference type="AlphaFoldDB" id="A0A6C0IAX7"/>